<organism evidence="3 4">
    <name type="scientific">Centaurea solstitialis</name>
    <name type="common">yellow star-thistle</name>
    <dbReference type="NCBI Taxonomy" id="347529"/>
    <lineage>
        <taxon>Eukaryota</taxon>
        <taxon>Viridiplantae</taxon>
        <taxon>Streptophyta</taxon>
        <taxon>Embryophyta</taxon>
        <taxon>Tracheophyta</taxon>
        <taxon>Spermatophyta</taxon>
        <taxon>Magnoliopsida</taxon>
        <taxon>eudicotyledons</taxon>
        <taxon>Gunneridae</taxon>
        <taxon>Pentapetalae</taxon>
        <taxon>asterids</taxon>
        <taxon>campanulids</taxon>
        <taxon>Asterales</taxon>
        <taxon>Asteraceae</taxon>
        <taxon>Carduoideae</taxon>
        <taxon>Cardueae</taxon>
        <taxon>Centaureinae</taxon>
        <taxon>Centaurea</taxon>
    </lineage>
</organism>
<dbReference type="PANTHER" id="PTHR23272:SF161">
    <property type="entry name" value="ZINC FINGER BED DOMAIN-CONTAINING PROTEIN RICESLEEPER 1-LIKE"/>
    <property type="match status" value="1"/>
</dbReference>
<sequence length="113" mass="12658">MDDRNEFDVLRWWKVDSERFPILSKMARDLLVVPISTVASESTFTTSGSVLDSFSSSLTPKIVQALVYTQEFAKLRVVGTSSSSVRDHGDDDTQTEASKGMEHSMEHLDLEDD</sequence>
<comment type="caution">
    <text evidence="3">The sequence shown here is derived from an EMBL/GenBank/DDBJ whole genome shotgun (WGS) entry which is preliminary data.</text>
</comment>
<evidence type="ECO:0000256" key="1">
    <source>
        <dbReference type="SAM" id="MobiDB-lite"/>
    </source>
</evidence>
<dbReference type="PANTHER" id="PTHR23272">
    <property type="entry name" value="BED FINGER-RELATED"/>
    <property type="match status" value="1"/>
</dbReference>
<name>A0AA38T1I3_9ASTR</name>
<feature type="region of interest" description="Disordered" evidence="1">
    <location>
        <begin position="79"/>
        <end position="113"/>
    </location>
</feature>
<reference evidence="3" key="1">
    <citation type="submission" date="2023-03" db="EMBL/GenBank/DDBJ databases">
        <title>Chromosome-scale reference genome and RAD-based genetic map of yellow starthistle (Centaurea solstitialis) reveal putative structural variation and QTLs associated with invader traits.</title>
        <authorList>
            <person name="Reatini B."/>
            <person name="Cang F.A."/>
            <person name="Jiang Q."/>
            <person name="Mckibben M.T.W."/>
            <person name="Barker M.S."/>
            <person name="Rieseberg L.H."/>
            <person name="Dlugosch K.M."/>
        </authorList>
    </citation>
    <scope>NUCLEOTIDE SEQUENCE</scope>
    <source>
        <strain evidence="3">CAN-66</strain>
        <tissue evidence="3">Leaf</tissue>
    </source>
</reference>
<dbReference type="SUPFAM" id="SSF53098">
    <property type="entry name" value="Ribonuclease H-like"/>
    <property type="match status" value="1"/>
</dbReference>
<protein>
    <recommendedName>
        <fullName evidence="2">HAT C-terminal dimerisation domain-containing protein</fullName>
    </recommendedName>
</protein>
<feature type="domain" description="HAT C-terminal dimerisation" evidence="2">
    <location>
        <begin position="4"/>
        <end position="71"/>
    </location>
</feature>
<accession>A0AA38T1I3</accession>
<dbReference type="InterPro" id="IPR008906">
    <property type="entry name" value="HATC_C_dom"/>
</dbReference>
<feature type="compositionally biased region" description="Basic and acidic residues" evidence="1">
    <location>
        <begin position="99"/>
        <end position="113"/>
    </location>
</feature>
<dbReference type="Pfam" id="PF05699">
    <property type="entry name" value="Dimer_Tnp_hAT"/>
    <property type="match status" value="1"/>
</dbReference>
<dbReference type="Proteomes" id="UP001172457">
    <property type="component" value="Chromosome 5"/>
</dbReference>
<evidence type="ECO:0000259" key="2">
    <source>
        <dbReference type="Pfam" id="PF05699"/>
    </source>
</evidence>
<evidence type="ECO:0000313" key="3">
    <source>
        <dbReference type="EMBL" id="KAJ9546731.1"/>
    </source>
</evidence>
<dbReference type="EMBL" id="JARYMX010000005">
    <property type="protein sequence ID" value="KAJ9546731.1"/>
    <property type="molecule type" value="Genomic_DNA"/>
</dbReference>
<dbReference type="GO" id="GO:0046983">
    <property type="term" value="F:protein dimerization activity"/>
    <property type="evidence" value="ECO:0007669"/>
    <property type="project" value="InterPro"/>
</dbReference>
<dbReference type="AlphaFoldDB" id="A0AA38T1I3"/>
<evidence type="ECO:0000313" key="4">
    <source>
        <dbReference type="Proteomes" id="UP001172457"/>
    </source>
</evidence>
<proteinExistence type="predicted"/>
<keyword evidence="4" id="KW-1185">Reference proteome</keyword>
<dbReference type="InterPro" id="IPR012337">
    <property type="entry name" value="RNaseH-like_sf"/>
</dbReference>
<gene>
    <name evidence="3" type="ORF">OSB04_019274</name>
</gene>